<dbReference type="AlphaFoldDB" id="A0A163K362"/>
<protein>
    <recommendedName>
        <fullName evidence="4">Kinase</fullName>
        <ecNumber evidence="4">2.7.-.-</ecNumber>
    </recommendedName>
</protein>
<dbReference type="FunCoup" id="A0A163K362">
    <property type="interactions" value="317"/>
</dbReference>
<sequence>MAMNEVKSTECNISDYEDSMDLDYEGLSSDGNITSSDNESVDQAERSVVDYFDPTKVTAALPLLPFDNQVGGHVSFFRFSKRAICKLVSWKEQRFYEHLEAMHPELLPFMCQYLGILNVTYRTQQQQQQQQPLLPEVSFDKNRHLLRDWRACHGKKRSSSNTTQPHRTFQEQVLHEVFSPKALKERLRFVDRWKQEQQQQRQHWRQQRRQRRHLEADCSRLVNSSSSSLPSCLLQDKDASSAWDSGDMILLGRSAPSTSQFDPSSASQTTTNADHTPLETPHAALGYDTISDSQTTPRSNNNSSNGSDLEDNMFVLDDMDNNDSGRIDRKRQISDDAYTFYNRQPTRSRIHAFPATSQPLPPSPPSPTLDLADSPLVDPSSLHDTLTKSWTTRAIPDNPWSLQVYQRDLQRMQHQYQSDSGKRRTPGSAAVSMETHTKKFILLEDLTDGVKYPCVLDLKMGTRAYGIDATPAKMRSQSLKCEKSTSKALGVRICGMQANKYFGRTLTPDTFEATLTRYLDNGQGCQIHYIPPLLRRLGRLASIIKTMNDYRFYTSSLLMIYDGDAASTRGIDMRIIDFAHCVTPQEVRLHRRNPDQCPCTFPPRHQGPDYGYLLGLKSLVSYFESIYISHGGDPAFVTLENRHVFDDLNDH</sequence>
<feature type="compositionally biased region" description="Polar residues" evidence="5">
    <location>
        <begin position="255"/>
        <end position="274"/>
    </location>
</feature>
<dbReference type="Proteomes" id="UP000078561">
    <property type="component" value="Unassembled WGS sequence"/>
</dbReference>
<dbReference type="STRING" id="4829.A0A163K362"/>
<feature type="compositionally biased region" description="Polar residues" evidence="5">
    <location>
        <begin position="290"/>
        <end position="307"/>
    </location>
</feature>
<evidence type="ECO:0000256" key="2">
    <source>
        <dbReference type="ARBA" id="ARBA00022679"/>
    </source>
</evidence>
<evidence type="ECO:0000256" key="1">
    <source>
        <dbReference type="ARBA" id="ARBA00007374"/>
    </source>
</evidence>
<accession>A0A163K362</accession>
<dbReference type="GO" id="GO:0032958">
    <property type="term" value="P:inositol phosphate biosynthetic process"/>
    <property type="evidence" value="ECO:0007669"/>
    <property type="project" value="InterPro"/>
</dbReference>
<dbReference type="Pfam" id="PF03770">
    <property type="entry name" value="IPK"/>
    <property type="match status" value="1"/>
</dbReference>
<dbReference type="EMBL" id="LT554417">
    <property type="protein sequence ID" value="SAM05021.1"/>
    <property type="molecule type" value="Genomic_DNA"/>
</dbReference>
<dbReference type="EC" id="2.7.-.-" evidence="4"/>
<dbReference type="GO" id="GO:0000824">
    <property type="term" value="F:inositol-1,4,5,6-tetrakisphosphate 3-kinase activity"/>
    <property type="evidence" value="ECO:0007669"/>
    <property type="project" value="TreeGrafter"/>
</dbReference>
<name>A0A163K362_ABSGL</name>
<dbReference type="InParanoid" id="A0A163K362"/>
<keyword evidence="7" id="KW-1185">Reference proteome</keyword>
<gene>
    <name evidence="6" type="primary">ABSGL_10887.1 scaffold 12033</name>
</gene>
<comment type="similarity">
    <text evidence="1 4">Belongs to the inositol phosphokinase (IPK) family.</text>
</comment>
<dbReference type="GO" id="GO:0005634">
    <property type="term" value="C:nucleus"/>
    <property type="evidence" value="ECO:0007669"/>
    <property type="project" value="TreeGrafter"/>
</dbReference>
<feature type="region of interest" description="Disordered" evidence="5">
    <location>
        <begin position="348"/>
        <end position="367"/>
    </location>
</feature>
<evidence type="ECO:0000313" key="7">
    <source>
        <dbReference type="Proteomes" id="UP000078561"/>
    </source>
</evidence>
<dbReference type="PANTHER" id="PTHR12400:SF21">
    <property type="entry name" value="KINASE"/>
    <property type="match status" value="1"/>
</dbReference>
<dbReference type="InterPro" id="IPR005522">
    <property type="entry name" value="IPK"/>
</dbReference>
<keyword evidence="3 4" id="KW-0418">Kinase</keyword>
<dbReference type="Gene3D" id="3.30.470.160">
    <property type="entry name" value="Inositol polyphosphate kinase"/>
    <property type="match status" value="1"/>
</dbReference>
<dbReference type="GO" id="GO:0005737">
    <property type="term" value="C:cytoplasm"/>
    <property type="evidence" value="ECO:0007669"/>
    <property type="project" value="TreeGrafter"/>
</dbReference>
<dbReference type="SUPFAM" id="SSF56104">
    <property type="entry name" value="SAICAR synthase-like"/>
    <property type="match status" value="1"/>
</dbReference>
<dbReference type="GO" id="GO:0046854">
    <property type="term" value="P:phosphatidylinositol phosphate biosynthetic process"/>
    <property type="evidence" value="ECO:0007669"/>
    <property type="project" value="TreeGrafter"/>
</dbReference>
<keyword evidence="2 4" id="KW-0808">Transferase</keyword>
<dbReference type="GO" id="GO:0008440">
    <property type="term" value="F:inositol-1,4,5-trisphosphate 3-kinase activity"/>
    <property type="evidence" value="ECO:0007669"/>
    <property type="project" value="TreeGrafter"/>
</dbReference>
<proteinExistence type="inferred from homology"/>
<dbReference type="InterPro" id="IPR038286">
    <property type="entry name" value="IPK_sf"/>
</dbReference>
<evidence type="ECO:0000256" key="4">
    <source>
        <dbReference type="RuleBase" id="RU363090"/>
    </source>
</evidence>
<evidence type="ECO:0000256" key="3">
    <source>
        <dbReference type="ARBA" id="ARBA00022777"/>
    </source>
</evidence>
<dbReference type="PANTHER" id="PTHR12400">
    <property type="entry name" value="INOSITOL POLYPHOSPHATE KINASE"/>
    <property type="match status" value="1"/>
</dbReference>
<dbReference type="OMA" id="QYMGVLN"/>
<feature type="region of interest" description="Disordered" evidence="5">
    <location>
        <begin position="254"/>
        <end position="330"/>
    </location>
</feature>
<reference evidence="6" key="1">
    <citation type="submission" date="2016-04" db="EMBL/GenBank/DDBJ databases">
        <authorList>
            <person name="Evans L.H."/>
            <person name="Alamgir A."/>
            <person name="Owens N."/>
            <person name="Weber N.D."/>
            <person name="Virtaneva K."/>
            <person name="Barbian K."/>
            <person name="Babar A."/>
            <person name="Rosenke K."/>
        </authorList>
    </citation>
    <scope>NUCLEOTIDE SEQUENCE [LARGE SCALE GENOMIC DNA]</scope>
    <source>
        <strain evidence="6">CBS 101.48</strain>
    </source>
</reference>
<evidence type="ECO:0000313" key="6">
    <source>
        <dbReference type="EMBL" id="SAM05021.1"/>
    </source>
</evidence>
<organism evidence="6">
    <name type="scientific">Absidia glauca</name>
    <name type="common">Pin mould</name>
    <dbReference type="NCBI Taxonomy" id="4829"/>
    <lineage>
        <taxon>Eukaryota</taxon>
        <taxon>Fungi</taxon>
        <taxon>Fungi incertae sedis</taxon>
        <taxon>Mucoromycota</taxon>
        <taxon>Mucoromycotina</taxon>
        <taxon>Mucoromycetes</taxon>
        <taxon>Mucorales</taxon>
        <taxon>Cunninghamellaceae</taxon>
        <taxon>Absidia</taxon>
    </lineage>
</organism>
<evidence type="ECO:0000256" key="5">
    <source>
        <dbReference type="SAM" id="MobiDB-lite"/>
    </source>
</evidence>
<dbReference type="OrthoDB" id="2573163at2759"/>